<dbReference type="STRING" id="666510.ASAC_0387"/>
<dbReference type="KEGG" id="asc:ASAC_0387"/>
<evidence type="ECO:0000256" key="3">
    <source>
        <dbReference type="ARBA" id="ARBA00022679"/>
    </source>
</evidence>
<evidence type="ECO:0000313" key="7">
    <source>
        <dbReference type="EMBL" id="ADL18794.1"/>
    </source>
</evidence>
<dbReference type="Pfam" id="PF00348">
    <property type="entry name" value="polyprenyl_synt"/>
    <property type="match status" value="1"/>
</dbReference>
<keyword evidence="5" id="KW-0460">Magnesium</keyword>
<protein>
    <submittedName>
        <fullName evidence="7">Geranylgeranyl pyrophosphate synthetase, putative</fullName>
    </submittedName>
</protein>
<gene>
    <name evidence="7" type="ordered locus">ASAC_0387</name>
</gene>
<comment type="similarity">
    <text evidence="2 6">Belongs to the FPP/GGPP synthase family.</text>
</comment>
<dbReference type="FunCoup" id="D9Q0F6">
    <property type="interactions" value="12"/>
</dbReference>
<accession>D9Q0F6</accession>
<proteinExistence type="inferred from homology"/>
<dbReference type="InParanoid" id="D9Q0F6"/>
<dbReference type="Gene3D" id="1.10.600.10">
    <property type="entry name" value="Farnesyl Diphosphate Synthase"/>
    <property type="match status" value="1"/>
</dbReference>
<dbReference type="SUPFAM" id="SSF48576">
    <property type="entry name" value="Terpenoid synthases"/>
    <property type="match status" value="1"/>
</dbReference>
<dbReference type="PANTHER" id="PTHR12001">
    <property type="entry name" value="GERANYLGERANYL PYROPHOSPHATE SYNTHASE"/>
    <property type="match status" value="1"/>
</dbReference>
<dbReference type="SFLD" id="SFLDS00005">
    <property type="entry name" value="Isoprenoid_Synthase_Type_I"/>
    <property type="match status" value="1"/>
</dbReference>
<dbReference type="GeneID" id="9498615"/>
<comment type="cofactor">
    <cofactor evidence="1">
        <name>Mg(2+)</name>
        <dbReference type="ChEBI" id="CHEBI:18420"/>
    </cofactor>
</comment>
<dbReference type="RefSeq" id="WP_013266306.1">
    <property type="nucleotide sequence ID" value="NC_014374.1"/>
</dbReference>
<dbReference type="eggNOG" id="arCOG01727">
    <property type="taxonomic scope" value="Archaea"/>
</dbReference>
<organism evidence="7 8">
    <name type="scientific">Acidilobus saccharovorans (strain DSM 16705 / JCM 18335 / VKM B-2471 / 345-15)</name>
    <dbReference type="NCBI Taxonomy" id="666510"/>
    <lineage>
        <taxon>Archaea</taxon>
        <taxon>Thermoproteota</taxon>
        <taxon>Thermoprotei</taxon>
        <taxon>Acidilobales</taxon>
        <taxon>Acidilobaceae</taxon>
        <taxon>Acidilobus</taxon>
    </lineage>
</organism>
<evidence type="ECO:0000313" key="8">
    <source>
        <dbReference type="Proteomes" id="UP000000346"/>
    </source>
</evidence>
<dbReference type="InterPro" id="IPR033749">
    <property type="entry name" value="Polyprenyl_synt_CS"/>
</dbReference>
<evidence type="ECO:0000256" key="6">
    <source>
        <dbReference type="RuleBase" id="RU004466"/>
    </source>
</evidence>
<sequence>MKQEYSEEEFRAILSKWESTRTMIEPELNSIVSRLEMAGLEGLASYIVKGGKMFRGFMTMLFAEAAGGNLDRAKDAAIAVELVQGASLALDDIIDKDAERRGGPSAWVLYGIGKSAMASLLLVPTALKLVEQYGPLALSYSITAWESMVRGEIMDAYSSLNLEPVEYLQLASLKTGSLFSLASTLGVIAANHEEYAERAWNYGNIVGTAYQLADDITDFANYARGAKDKLDPSERLFLRWAETELKARGEDEVIEKGVEYLNDILKRSISSLSFLPPGPATKMIAELPWFMASKMLESANLSLSKFDQQP</sequence>
<evidence type="ECO:0000256" key="1">
    <source>
        <dbReference type="ARBA" id="ARBA00001946"/>
    </source>
</evidence>
<keyword evidence="8" id="KW-1185">Reference proteome</keyword>
<dbReference type="GO" id="GO:0004659">
    <property type="term" value="F:prenyltransferase activity"/>
    <property type="evidence" value="ECO:0007669"/>
    <property type="project" value="InterPro"/>
</dbReference>
<keyword evidence="3 6" id="KW-0808">Transferase</keyword>
<evidence type="ECO:0000256" key="5">
    <source>
        <dbReference type="ARBA" id="ARBA00022842"/>
    </source>
</evidence>
<dbReference type="OrthoDB" id="26738at2157"/>
<dbReference type="HOGENOM" id="CLU_014015_5_0_2"/>
<dbReference type="GO" id="GO:0008299">
    <property type="term" value="P:isoprenoid biosynthetic process"/>
    <property type="evidence" value="ECO:0007669"/>
    <property type="project" value="InterPro"/>
</dbReference>
<dbReference type="InterPro" id="IPR008949">
    <property type="entry name" value="Isoprenoid_synthase_dom_sf"/>
</dbReference>
<dbReference type="PANTHER" id="PTHR12001:SF85">
    <property type="entry name" value="SHORT CHAIN ISOPRENYL DIPHOSPHATE SYNTHASE"/>
    <property type="match status" value="1"/>
</dbReference>
<keyword evidence="4" id="KW-0479">Metal-binding</keyword>
<evidence type="ECO:0000256" key="2">
    <source>
        <dbReference type="ARBA" id="ARBA00006706"/>
    </source>
</evidence>
<dbReference type="GO" id="GO:0046872">
    <property type="term" value="F:metal ion binding"/>
    <property type="evidence" value="ECO:0007669"/>
    <property type="project" value="UniProtKB-KW"/>
</dbReference>
<dbReference type="Proteomes" id="UP000000346">
    <property type="component" value="Chromosome"/>
</dbReference>
<dbReference type="EMBL" id="CP001742">
    <property type="protein sequence ID" value="ADL18794.1"/>
    <property type="molecule type" value="Genomic_DNA"/>
</dbReference>
<dbReference type="PROSITE" id="PS00444">
    <property type="entry name" value="POLYPRENYL_SYNTHASE_2"/>
    <property type="match status" value="1"/>
</dbReference>
<evidence type="ECO:0000256" key="4">
    <source>
        <dbReference type="ARBA" id="ARBA00022723"/>
    </source>
</evidence>
<reference evidence="7 8" key="1">
    <citation type="journal article" date="2010" name="Appl. Environ. Microbiol.">
        <title>The genome sequence of the crenarchaeon Acidilobus saccharovorans supports a new order, Acidilobales, and suggests an important ecological role in terrestrial acidic hot springs.</title>
        <authorList>
            <person name="Mardanov A.V."/>
            <person name="Svetlitchnyi V.A."/>
            <person name="Beletsky A.V."/>
            <person name="Prokofeva M.I."/>
            <person name="Bonch-Osmolovskaya E.A."/>
            <person name="Ravin N.V."/>
            <person name="Skryabin K.G."/>
        </authorList>
    </citation>
    <scope>NUCLEOTIDE SEQUENCE [LARGE SCALE GENOMIC DNA]</scope>
    <source>
        <strain evidence="8">DSM 16705 / JCM 18335 / VKM B-2471 / 345-15</strain>
    </source>
</reference>
<dbReference type="InterPro" id="IPR000092">
    <property type="entry name" value="Polyprenyl_synt"/>
</dbReference>
<name>D9Q0F6_ACIS3</name>
<dbReference type="AlphaFoldDB" id="D9Q0F6"/>